<gene>
    <name evidence="8" type="ORF">ABR189_16910</name>
</gene>
<dbReference type="PROSITE" id="PS51257">
    <property type="entry name" value="PROKAR_LIPOPROTEIN"/>
    <property type="match status" value="1"/>
</dbReference>
<evidence type="ECO:0000256" key="1">
    <source>
        <dbReference type="ARBA" id="ARBA00004442"/>
    </source>
</evidence>
<name>A0ABV2T8X4_9BACT</name>
<proteinExistence type="inferred from homology"/>
<organism evidence="8 9">
    <name type="scientific">Chitinophaga defluvii</name>
    <dbReference type="NCBI Taxonomy" id="3163343"/>
    <lineage>
        <taxon>Bacteria</taxon>
        <taxon>Pseudomonadati</taxon>
        <taxon>Bacteroidota</taxon>
        <taxon>Chitinophagia</taxon>
        <taxon>Chitinophagales</taxon>
        <taxon>Chitinophagaceae</taxon>
        <taxon>Chitinophaga</taxon>
    </lineage>
</organism>
<accession>A0ABV2T8X4</accession>
<dbReference type="InterPro" id="IPR033985">
    <property type="entry name" value="SusD-like_N"/>
</dbReference>
<sequence>MKYLKFVLIAGLALATISCEKSLDEKPYSVISGENAYKTASDAEAAVIGMYAGLYPNYWMYYGGYHMVVTDMTTPMGYATPGGDLNQMVDFKWAAANQYLQYEWRHMFSMIFRANLVMEKIPQMKSVLDETTVKEYVASARFLRALGYYDLSSLWGAVPVVLRSNLGLNAKPFRTKQALVEQQIITDLEAASVDLPLKQPAEREAWATKGAAYGLLCKIYLRQKNYAKVEEYARKIIALGQYDLYQPQTEGPNKQYGDLFLESNKHDNEFIFKIMYTSSPDALNGMGVHNRPTDLDNYEGYAYYGVSLEYWWTFDETDPRGKCFLYEYTNNTGTKYQAPKKGQTLPPGTEAMPHVYSKKFFVEKGKNPEFDGHNMPVIRYADILLCLAEAVNEQKGPVAEAINLVNDVKGRAGAKLLNTTGYSKETLREKIFEERGWELVFEMKHREDLMRKGTYVEECNKYIDERIARTGVSLKHVDAKSLYFPVPQEEQDANKNILAEPIDKIEFPAQ</sequence>
<dbReference type="Proteomes" id="UP001549749">
    <property type="component" value="Unassembled WGS sequence"/>
</dbReference>
<protein>
    <submittedName>
        <fullName evidence="8">RagB/SusD family nutrient uptake outer membrane protein</fullName>
    </submittedName>
</protein>
<dbReference type="RefSeq" id="WP_354661636.1">
    <property type="nucleotide sequence ID" value="NZ_JBEXAC010000002.1"/>
</dbReference>
<evidence type="ECO:0000313" key="9">
    <source>
        <dbReference type="Proteomes" id="UP001549749"/>
    </source>
</evidence>
<comment type="similarity">
    <text evidence="2">Belongs to the SusD family.</text>
</comment>
<keyword evidence="3" id="KW-0732">Signal</keyword>
<keyword evidence="5" id="KW-0998">Cell outer membrane</keyword>
<evidence type="ECO:0000256" key="2">
    <source>
        <dbReference type="ARBA" id="ARBA00006275"/>
    </source>
</evidence>
<dbReference type="CDD" id="cd08977">
    <property type="entry name" value="SusD"/>
    <property type="match status" value="1"/>
</dbReference>
<dbReference type="Gene3D" id="1.25.40.390">
    <property type="match status" value="1"/>
</dbReference>
<feature type="domain" description="RagB/SusD" evidence="6">
    <location>
        <begin position="312"/>
        <end position="497"/>
    </location>
</feature>
<dbReference type="SUPFAM" id="SSF48452">
    <property type="entry name" value="TPR-like"/>
    <property type="match status" value="1"/>
</dbReference>
<evidence type="ECO:0000313" key="8">
    <source>
        <dbReference type="EMBL" id="MET6999070.1"/>
    </source>
</evidence>
<keyword evidence="9" id="KW-1185">Reference proteome</keyword>
<dbReference type="Pfam" id="PF14322">
    <property type="entry name" value="SusD-like_3"/>
    <property type="match status" value="1"/>
</dbReference>
<dbReference type="InterPro" id="IPR011990">
    <property type="entry name" value="TPR-like_helical_dom_sf"/>
</dbReference>
<keyword evidence="4" id="KW-0472">Membrane</keyword>
<dbReference type="EMBL" id="JBEXAC010000002">
    <property type="protein sequence ID" value="MET6999070.1"/>
    <property type="molecule type" value="Genomic_DNA"/>
</dbReference>
<evidence type="ECO:0000256" key="5">
    <source>
        <dbReference type="ARBA" id="ARBA00023237"/>
    </source>
</evidence>
<comment type="subcellular location">
    <subcellularLocation>
        <location evidence="1">Cell outer membrane</location>
    </subcellularLocation>
</comment>
<reference evidence="8 9" key="1">
    <citation type="submission" date="2024-06" db="EMBL/GenBank/DDBJ databases">
        <title>Chitinophaga defluvii sp. nov., isolated from municipal sewage.</title>
        <authorList>
            <person name="Zhang L."/>
        </authorList>
    </citation>
    <scope>NUCLEOTIDE SEQUENCE [LARGE SCALE GENOMIC DNA]</scope>
    <source>
        <strain evidence="8 9">H8</strain>
    </source>
</reference>
<evidence type="ECO:0000259" key="6">
    <source>
        <dbReference type="Pfam" id="PF07980"/>
    </source>
</evidence>
<evidence type="ECO:0000259" key="7">
    <source>
        <dbReference type="Pfam" id="PF14322"/>
    </source>
</evidence>
<evidence type="ECO:0000256" key="3">
    <source>
        <dbReference type="ARBA" id="ARBA00022729"/>
    </source>
</evidence>
<dbReference type="Pfam" id="PF07980">
    <property type="entry name" value="SusD_RagB"/>
    <property type="match status" value="1"/>
</dbReference>
<feature type="domain" description="SusD-like N-terminal" evidence="7">
    <location>
        <begin position="23"/>
        <end position="221"/>
    </location>
</feature>
<evidence type="ECO:0000256" key="4">
    <source>
        <dbReference type="ARBA" id="ARBA00023136"/>
    </source>
</evidence>
<comment type="caution">
    <text evidence="8">The sequence shown here is derived from an EMBL/GenBank/DDBJ whole genome shotgun (WGS) entry which is preliminary data.</text>
</comment>
<dbReference type="InterPro" id="IPR012944">
    <property type="entry name" value="SusD_RagB_dom"/>
</dbReference>